<dbReference type="RefSeq" id="WP_109595912.1">
    <property type="nucleotide sequence ID" value="NZ_BONA01000061.1"/>
</dbReference>
<feature type="transmembrane region" description="Helical" evidence="7">
    <location>
        <begin position="252"/>
        <end position="272"/>
    </location>
</feature>
<feature type="transmembrane region" description="Helical" evidence="7">
    <location>
        <begin position="131"/>
        <end position="151"/>
    </location>
</feature>
<feature type="transmembrane region" description="Helical" evidence="7">
    <location>
        <begin position="332"/>
        <end position="353"/>
    </location>
</feature>
<accession>A0A316FD00</accession>
<feature type="transmembrane region" description="Helical" evidence="7">
    <location>
        <begin position="79"/>
        <end position="99"/>
    </location>
</feature>
<evidence type="ECO:0000256" key="6">
    <source>
        <dbReference type="SAM" id="MobiDB-lite"/>
    </source>
</evidence>
<organism evidence="8 9">
    <name type="scientific">Actinoplanes xinjiangensis</name>
    <dbReference type="NCBI Taxonomy" id="512350"/>
    <lineage>
        <taxon>Bacteria</taxon>
        <taxon>Bacillati</taxon>
        <taxon>Actinomycetota</taxon>
        <taxon>Actinomycetes</taxon>
        <taxon>Micromonosporales</taxon>
        <taxon>Micromonosporaceae</taxon>
        <taxon>Actinoplanes</taxon>
    </lineage>
</organism>
<evidence type="ECO:0000256" key="2">
    <source>
        <dbReference type="ARBA" id="ARBA00022475"/>
    </source>
</evidence>
<dbReference type="GO" id="GO:0005886">
    <property type="term" value="C:plasma membrane"/>
    <property type="evidence" value="ECO:0007669"/>
    <property type="project" value="UniProtKB-SubCell"/>
</dbReference>
<reference evidence="8 9" key="1">
    <citation type="submission" date="2018-05" db="EMBL/GenBank/DDBJ databases">
        <title>Genomic Encyclopedia of Archaeal and Bacterial Type Strains, Phase II (KMG-II): from individual species to whole genera.</title>
        <authorList>
            <person name="Goeker M."/>
        </authorList>
    </citation>
    <scope>NUCLEOTIDE SEQUENCE [LARGE SCALE GENOMIC DNA]</scope>
    <source>
        <strain evidence="8 9">DSM 45184</strain>
    </source>
</reference>
<feature type="transmembrane region" description="Helical" evidence="7">
    <location>
        <begin position="292"/>
        <end position="320"/>
    </location>
</feature>
<dbReference type="AlphaFoldDB" id="A0A316FD00"/>
<keyword evidence="2" id="KW-1003">Cell membrane</keyword>
<evidence type="ECO:0000313" key="9">
    <source>
        <dbReference type="Proteomes" id="UP000245697"/>
    </source>
</evidence>
<dbReference type="Proteomes" id="UP000245697">
    <property type="component" value="Unassembled WGS sequence"/>
</dbReference>
<comment type="subcellular location">
    <subcellularLocation>
        <location evidence="1">Cell membrane</location>
        <topology evidence="1">Multi-pass membrane protein</topology>
    </subcellularLocation>
</comment>
<feature type="region of interest" description="Disordered" evidence="6">
    <location>
        <begin position="1"/>
        <end position="29"/>
    </location>
</feature>
<comment type="caution">
    <text evidence="8">The sequence shown here is derived from an EMBL/GenBank/DDBJ whole genome shotgun (WGS) entry which is preliminary data.</text>
</comment>
<sequence length="358" mass="36919">MTTSSTDSASTSVPAASSTTPGPASLPDFDDHRTASPRIRIQQLLHANPTLGPLAVLVLAIVAFTFSNPRFFSAPNLSLVLAQVTVIAVLALGQTLIILTAGIDLSVGAIAVFSSILMASLAVKAGLPGPAALATGLILGTAMGALNGFLVTRIKLPPFIVTLGTLTIFFSLNSVVSNSETIRGADMPALLTWTGTAIPIGTFRLTYGSIIMLLLFALVLFALRNTAWGRHVYATGDDAEAARLAGIRTGRVLLSVYTAAGALYAIGAWILIGRLASASPNVGTDYNLDSITAVVLGGASLFGGRGGVLGTLIGALIVGVFRNGLQLAGVEVVWQGFAIGLLVLVAVSLDQWIRKVRT</sequence>
<keyword evidence="9" id="KW-1185">Reference proteome</keyword>
<dbReference type="EMBL" id="QGGR01000011">
    <property type="protein sequence ID" value="PWK45054.1"/>
    <property type="molecule type" value="Genomic_DNA"/>
</dbReference>
<keyword evidence="5 7" id="KW-0472">Membrane</keyword>
<dbReference type="Pfam" id="PF02653">
    <property type="entry name" value="BPD_transp_2"/>
    <property type="match status" value="1"/>
</dbReference>
<dbReference type="OrthoDB" id="9808136at2"/>
<dbReference type="PANTHER" id="PTHR32196">
    <property type="entry name" value="ABC TRANSPORTER PERMEASE PROTEIN YPHD-RELATED-RELATED"/>
    <property type="match status" value="1"/>
</dbReference>
<feature type="transmembrane region" description="Helical" evidence="7">
    <location>
        <begin position="158"/>
        <end position="176"/>
    </location>
</feature>
<evidence type="ECO:0000256" key="7">
    <source>
        <dbReference type="SAM" id="Phobius"/>
    </source>
</evidence>
<evidence type="ECO:0000256" key="4">
    <source>
        <dbReference type="ARBA" id="ARBA00022989"/>
    </source>
</evidence>
<dbReference type="PANTHER" id="PTHR32196:SF72">
    <property type="entry name" value="RIBOSE IMPORT PERMEASE PROTEIN RBSC"/>
    <property type="match status" value="1"/>
</dbReference>
<name>A0A316FD00_9ACTN</name>
<evidence type="ECO:0000256" key="3">
    <source>
        <dbReference type="ARBA" id="ARBA00022692"/>
    </source>
</evidence>
<keyword evidence="4 7" id="KW-1133">Transmembrane helix</keyword>
<feature type="transmembrane region" description="Helical" evidence="7">
    <location>
        <begin position="47"/>
        <end position="67"/>
    </location>
</feature>
<dbReference type="InterPro" id="IPR001851">
    <property type="entry name" value="ABC_transp_permease"/>
</dbReference>
<feature type="transmembrane region" description="Helical" evidence="7">
    <location>
        <begin position="106"/>
        <end position="125"/>
    </location>
</feature>
<dbReference type="CDD" id="cd06579">
    <property type="entry name" value="TM_PBP1_transp_AraH_like"/>
    <property type="match status" value="1"/>
</dbReference>
<evidence type="ECO:0000256" key="1">
    <source>
        <dbReference type="ARBA" id="ARBA00004651"/>
    </source>
</evidence>
<protein>
    <submittedName>
        <fullName evidence="8">Mannose ABC transporter membrane protein /fructose ABC transporter membrane protein /ribose ABC transporter membrane protein</fullName>
    </submittedName>
</protein>
<feature type="compositionally biased region" description="Low complexity" evidence="6">
    <location>
        <begin position="1"/>
        <end position="27"/>
    </location>
</feature>
<keyword evidence="3 7" id="KW-0812">Transmembrane</keyword>
<evidence type="ECO:0000256" key="5">
    <source>
        <dbReference type="ARBA" id="ARBA00023136"/>
    </source>
</evidence>
<gene>
    <name evidence="8" type="ORF">BC793_11126</name>
</gene>
<feature type="transmembrane region" description="Helical" evidence="7">
    <location>
        <begin position="196"/>
        <end position="223"/>
    </location>
</feature>
<evidence type="ECO:0000313" key="8">
    <source>
        <dbReference type="EMBL" id="PWK45054.1"/>
    </source>
</evidence>
<dbReference type="GO" id="GO:0022857">
    <property type="term" value="F:transmembrane transporter activity"/>
    <property type="evidence" value="ECO:0007669"/>
    <property type="project" value="InterPro"/>
</dbReference>
<proteinExistence type="predicted"/>